<evidence type="ECO:0000256" key="3">
    <source>
        <dbReference type="ARBA" id="ARBA00022692"/>
    </source>
</evidence>
<dbReference type="Pfam" id="PF00076">
    <property type="entry name" value="RRM_1"/>
    <property type="match status" value="2"/>
</dbReference>
<reference evidence="15" key="1">
    <citation type="journal article" date="2010" name="Nat. Biotechnol.">
        <title>Draft genome sequence of the oilseed species Ricinus communis.</title>
        <authorList>
            <person name="Chan A.P."/>
            <person name="Crabtree J."/>
            <person name="Zhao Q."/>
            <person name="Lorenzi H."/>
            <person name="Orvis J."/>
            <person name="Puiu D."/>
            <person name="Melake-Berhan A."/>
            <person name="Jones K.M."/>
            <person name="Redman J."/>
            <person name="Chen G."/>
            <person name="Cahoon E.B."/>
            <person name="Gedil M."/>
            <person name="Stanke M."/>
            <person name="Haas B.J."/>
            <person name="Wortman J.R."/>
            <person name="Fraser-Liggett C.M."/>
            <person name="Ravel J."/>
            <person name="Rabinowicz P.D."/>
        </authorList>
    </citation>
    <scope>NUCLEOTIDE SEQUENCE [LARGE SCALE GENOMIC DNA]</scope>
    <source>
        <strain evidence="15">cv. Hale</strain>
    </source>
</reference>
<comment type="subcellular location">
    <subcellularLocation>
        <location evidence="1">Nucleus membrane</location>
        <topology evidence="1">Single-pass membrane protein</topology>
    </subcellularLocation>
</comment>
<dbReference type="EMBL" id="EQ973877">
    <property type="protein sequence ID" value="EEF40960.1"/>
    <property type="molecule type" value="Genomic_DNA"/>
</dbReference>
<dbReference type="PANTHER" id="PTHR23019">
    <property type="entry name" value="NUCLEAR PORE MEMBRANE GLYCOPROTEIN GP210-RELATED"/>
    <property type="match status" value="1"/>
</dbReference>
<protein>
    <submittedName>
        <fullName evidence="14">RNA binding protein, putative</fullName>
    </submittedName>
</protein>
<name>B9S651_RICCO</name>
<dbReference type="Pfam" id="PF26182">
    <property type="entry name" value="Ig_NUP210_5th"/>
    <property type="match status" value="1"/>
</dbReference>
<feature type="transmembrane region" description="Helical" evidence="11">
    <location>
        <begin position="1842"/>
        <end position="1865"/>
    </location>
</feature>
<keyword evidence="6 11" id="KW-0472">Membrane</keyword>
<feature type="domain" description="RRM" evidence="13">
    <location>
        <begin position="2015"/>
        <end position="2093"/>
    </location>
</feature>
<dbReference type="PANTHER" id="PTHR23019:SF0">
    <property type="entry name" value="NUCLEAR PORE MEMBRANE GLYCOPROTEIN 210"/>
    <property type="match status" value="1"/>
</dbReference>
<keyword evidence="4 12" id="KW-0732">Signal</keyword>
<dbReference type="SMART" id="SM00360">
    <property type="entry name" value="RRM"/>
    <property type="match status" value="2"/>
</dbReference>
<feature type="domain" description="RRM" evidence="13">
    <location>
        <begin position="1927"/>
        <end position="2003"/>
    </location>
</feature>
<evidence type="ECO:0000256" key="8">
    <source>
        <dbReference type="ARBA" id="ARBA00023242"/>
    </source>
</evidence>
<dbReference type="eggNOG" id="KOG1833">
    <property type="taxonomic scope" value="Eukaryota"/>
</dbReference>
<dbReference type="InterPro" id="IPR055096">
    <property type="entry name" value="Ig_NUP210_1st"/>
</dbReference>
<dbReference type="STRING" id="3988.B9S651"/>
<sequence>MLCLRRAFLVVFVLLVAEKTASNLASGPHITDVNILLPPKMTHPVEYRLQGSDGCFKWSWDHHDILSVLPEYNLSSHCSTSARLRSIAPFSGRKETAVYAADVNSGIVIRCKVFIDNISRIQIFHNSIKLDLDGLATLQVRAFDSADNVFSSLVGLQFMWHLLPETGELPHHLAHVPLKESPLSDCGGLCGDLNIQIKLEDSGVFSDLYVVKGVGIGHENVSVHLLEPRLKHMADKIVLTVAEAMSLEPPSPVYILIGAALQYSLKVIRGNIPQVVTLPSPYHSWSVSNSSVAEVNSMIGFARALNLGVTIVIVEDTRVADHVQTSSLNVVLPDSLHLYIIPMSLSGDSVEEVKAIPFMETWYVVSGRQYLIQIKVFSWGPDAHEIYITESDDLKLHNEQSDCWTIFMLSKDIEAKYVWQNSRVLRAASRGLGELKASLTYFTGHQETKEVIEVVQEIIVCDQVKFSLDRTSSTSQNILLPWAPVVYQEVELSATGGCAKASSDYRWFSSDAAIVSVSASGIVQAKKPGQATVRVVSIFDPFNYDEVVVEVSVPSSIIMLQNFPVETVVGSHVYAAVTMKASNGASFYSCDAFHSFIRWNAGSESFVVVNATEDPSVLEKLGNAELHSYGAPCSWTYIYASASGHTMLHATLSKESYIYDHSFHGSTVLKASTHIAAYPPLTVHQVGDGNQFGGYWFDVAHVGASNHLGNLEVLLYLVPGTSLDIILLGGPERWDKGVDFIETVEVLDEKHTYVKDGLHVHPVSGKDQSMYRVSCQTLGAFHLVFKRGNMVGDDHPLPAIAEVILSLTCSIPSSIALIVDEPVNSYDAIRTAALADRSTGKIHVTPITVANGQIIRIAAVGIDSCGEAFANSSSLSLKWELSSCEGLAYWDYANEAKWSRSSWERFLILQNESGECLVRASVIGFASHFSAKLPTLEMVLTDAIHLQIVSTLRVDPEFILLFFNPNTKANLSITGGSCFLEAAVNDPNVVEVIQSPPGLQCSQLTLSPKGLGTAVVTVYDIGLAPIVAASAVVQVAEVDWIKIVTGQEISLMEGQIASMDLVAGISDGRTFDPSQYKYMEIHVWIEDDIVELTGNNVSNLGGGYVLGPKFKIIAKDLGITTLYVSAKQQSGHEILSQPIKIEVYAPLRVHPQDIFLVPGSSYVLTVKGGPTIGVYVEYASLDDGIATVDRSSGQLSGISPGNTTILSTVYGNGDVVICQAYGDVKVGVPSSAMLNVQSEQLDVGRNVPIYPSFLEGDLFSIYELCKKYKWTVDDEKVLDFYKAGGLHGEKNWLQLNDEKELGFMKVLYGRSAGRTSVAVSFSCDFVSTSYSETRLYDASISLLVVPYLPLALGLPITWILPPHYITSSILPSSLESHGQWDGQSHKGIITYSLLRSCEKNEGWHKDAISIDGDRIKTMESNNLACIQGKDRTTGRVEIASCVRVAEVAQIRITNKEFPFHVIHVAVNTELDLSISYFDALGNPFYEAHNAVSYHAETNYHDIVSIDDTKTDSEKIHLKALRYGRALLRVSFKDNQQKSDFILISVGANIFPQNPVLHQGSSLHFSIEGSQVSGHWLSANESVISIDMPSGKAKAAGIGSTQVIFESPSMKLQTTVTVVSGNIVSVDAPKETLTNVPYPTKGYSFSVKFSDTCNKFNAVGNSKEISYDCKVDPPFVGYAKPWMNLETGNSYCLFFPYSPEHLVRSIPRLKDMRPYISVSINASLREASHISGSASALFIGGFSILEMDKLNLTPESNKSVLTILGNSDVDIQWHSRDVINIIPVHREDLGIGSRTQYEVKVLRPKRFKDKIIITLPANGQRVEIDVNYEPDARAVPKTIFKGAFLPTIVACFGAVLGIIFVFQNLFRMPNRTRSHTSLATQNITAPHTPERSSPVLSDQSPRTPQPFVDYVRRTIDETPFYKREARRRKIFIGGLARETTTAQFVKHFGKYGEITDSVIMKDRKTGQPRGFGFVTYADPSVVDQVIQDSHVINGKQVEIKRTIPKGAIGARDFKTKKIFVGGIPTTVTEVEFKEFFMQYGEVIEHQIMRDHSTNRSRGFGFITFDTEQAVDDLLAKGNKLELAGGQVEIKKAEPKKPNPPLPSSKRYNDSRPGFGDAYDGFGGSGFGGGGGGGGAYRSGGPYGSRSGTYGGYGGGEFGGYGGYGGGGIGAYRGEPSFGYSGRYGGSFSRGYDLGGGYGGPGEGYGGYGSGGGSGGGYGGSYDSSLGGGYGGSSGGSYYGSRGGYGGAGSGRYHPYGR</sequence>
<gene>
    <name evidence="14" type="ORF">RCOM_1064510</name>
</gene>
<keyword evidence="8" id="KW-0539">Nucleus</keyword>
<dbReference type="PROSITE" id="PS50102">
    <property type="entry name" value="RRM"/>
    <property type="match status" value="2"/>
</dbReference>
<dbReference type="InterPro" id="IPR012677">
    <property type="entry name" value="Nucleotide-bd_a/b_plait_sf"/>
</dbReference>
<keyword evidence="5 11" id="KW-1133">Transmembrane helix</keyword>
<dbReference type="Gene3D" id="3.30.70.330">
    <property type="match status" value="2"/>
</dbReference>
<dbReference type="Proteomes" id="UP000008311">
    <property type="component" value="Unassembled WGS sequence"/>
</dbReference>
<evidence type="ECO:0000313" key="14">
    <source>
        <dbReference type="EMBL" id="EEF40960.1"/>
    </source>
</evidence>
<organism evidence="14 15">
    <name type="scientific">Ricinus communis</name>
    <name type="common">Castor bean</name>
    <dbReference type="NCBI Taxonomy" id="3988"/>
    <lineage>
        <taxon>Eukaryota</taxon>
        <taxon>Viridiplantae</taxon>
        <taxon>Streptophyta</taxon>
        <taxon>Embryophyta</taxon>
        <taxon>Tracheophyta</taxon>
        <taxon>Spermatophyta</taxon>
        <taxon>Magnoliopsida</taxon>
        <taxon>eudicotyledons</taxon>
        <taxon>Gunneridae</taxon>
        <taxon>Pentapetalae</taxon>
        <taxon>rosids</taxon>
        <taxon>fabids</taxon>
        <taxon>Malpighiales</taxon>
        <taxon>Euphorbiaceae</taxon>
        <taxon>Acalyphoideae</taxon>
        <taxon>Acalypheae</taxon>
        <taxon>Ricinus</taxon>
    </lineage>
</organism>
<dbReference type="SUPFAM" id="SSF54928">
    <property type="entry name" value="RNA-binding domain, RBD"/>
    <property type="match status" value="1"/>
</dbReference>
<dbReference type="InterPro" id="IPR000504">
    <property type="entry name" value="RRM_dom"/>
</dbReference>
<dbReference type="InterPro" id="IPR003343">
    <property type="entry name" value="Big_2"/>
</dbReference>
<accession>B9S651</accession>
<feature type="region of interest" description="Disordered" evidence="10">
    <location>
        <begin position="1876"/>
        <end position="1903"/>
    </location>
</feature>
<dbReference type="Gene3D" id="2.60.40.1080">
    <property type="match status" value="1"/>
</dbReference>
<dbReference type="InterPro" id="IPR056233">
    <property type="entry name" value="Ig_GP210_16th"/>
</dbReference>
<keyword evidence="7" id="KW-0325">Glycoprotein</keyword>
<evidence type="ECO:0000313" key="15">
    <source>
        <dbReference type="Proteomes" id="UP000008311"/>
    </source>
</evidence>
<dbReference type="InterPro" id="IPR055099">
    <property type="entry name" value="Ig_NUP210_7th"/>
</dbReference>
<comment type="similarity">
    <text evidence="2">Belongs to the NUP210 family.</text>
</comment>
<dbReference type="Pfam" id="PF24425">
    <property type="entry name" value="Ig_GP210_15th"/>
    <property type="match status" value="1"/>
</dbReference>
<dbReference type="InterPro" id="IPR055097">
    <property type="entry name" value="Ig_NUP210_2nd"/>
</dbReference>
<dbReference type="InterPro" id="IPR045197">
    <property type="entry name" value="NUP210-like"/>
</dbReference>
<dbReference type="GO" id="GO:0003723">
    <property type="term" value="F:RNA binding"/>
    <property type="evidence" value="ECO:0007669"/>
    <property type="project" value="UniProtKB-UniRule"/>
</dbReference>
<dbReference type="InterPro" id="IPR035979">
    <property type="entry name" value="RBD_domain_sf"/>
</dbReference>
<evidence type="ECO:0000256" key="12">
    <source>
        <dbReference type="SAM" id="SignalP"/>
    </source>
</evidence>
<dbReference type="InterPro" id="IPR056232">
    <property type="entry name" value="Ig_GP210_15th"/>
</dbReference>
<dbReference type="InterPro" id="IPR008964">
    <property type="entry name" value="Invasin/intimin_cell_adhesion"/>
</dbReference>
<dbReference type="GO" id="GO:0031965">
    <property type="term" value="C:nuclear membrane"/>
    <property type="evidence" value="ECO:0007669"/>
    <property type="project" value="UniProtKB-SubCell"/>
</dbReference>
<proteinExistence type="inferred from homology"/>
<keyword evidence="9" id="KW-0694">RNA-binding</keyword>
<dbReference type="eggNOG" id="KOG0118">
    <property type="taxonomic scope" value="Eukaryota"/>
</dbReference>
<evidence type="ECO:0000256" key="7">
    <source>
        <dbReference type="ARBA" id="ARBA00023180"/>
    </source>
</evidence>
<evidence type="ECO:0000256" key="2">
    <source>
        <dbReference type="ARBA" id="ARBA00007313"/>
    </source>
</evidence>
<evidence type="ECO:0000256" key="5">
    <source>
        <dbReference type="ARBA" id="ARBA00022989"/>
    </source>
</evidence>
<evidence type="ECO:0000256" key="1">
    <source>
        <dbReference type="ARBA" id="ARBA00004590"/>
    </source>
</evidence>
<evidence type="ECO:0000256" key="9">
    <source>
        <dbReference type="PROSITE-ProRule" id="PRU00176"/>
    </source>
</evidence>
<feature type="signal peptide" evidence="12">
    <location>
        <begin position="1"/>
        <end position="21"/>
    </location>
</feature>
<dbReference type="SUPFAM" id="SSF49373">
    <property type="entry name" value="Invasin/intimin cell-adhesion fragments"/>
    <property type="match status" value="1"/>
</dbReference>
<evidence type="ECO:0000256" key="11">
    <source>
        <dbReference type="SAM" id="Phobius"/>
    </source>
</evidence>
<feature type="region of interest" description="Disordered" evidence="10">
    <location>
        <begin position="2085"/>
        <end position="2108"/>
    </location>
</feature>
<evidence type="ECO:0000259" key="13">
    <source>
        <dbReference type="PROSITE" id="PS50102"/>
    </source>
</evidence>
<evidence type="ECO:0000256" key="6">
    <source>
        <dbReference type="ARBA" id="ARBA00023136"/>
    </source>
</evidence>
<dbReference type="SMART" id="SM00635">
    <property type="entry name" value="BID_2"/>
    <property type="match status" value="3"/>
</dbReference>
<dbReference type="Pfam" id="PF22967">
    <property type="entry name" value="Ig_NUP210_1st"/>
    <property type="match status" value="1"/>
</dbReference>
<keyword evidence="15" id="KW-1185">Reference proteome</keyword>
<dbReference type="FunCoup" id="B9S651">
    <property type="interactions" value="1656"/>
</dbReference>
<dbReference type="Pfam" id="PF24427">
    <property type="entry name" value="Ig_GP210_16th"/>
    <property type="match status" value="1"/>
</dbReference>
<evidence type="ECO:0000256" key="4">
    <source>
        <dbReference type="ARBA" id="ARBA00022729"/>
    </source>
</evidence>
<evidence type="ECO:0000256" key="10">
    <source>
        <dbReference type="SAM" id="MobiDB-lite"/>
    </source>
</evidence>
<dbReference type="Pfam" id="PF02368">
    <property type="entry name" value="Big_2"/>
    <property type="match status" value="1"/>
</dbReference>
<dbReference type="Pfam" id="PF22962">
    <property type="entry name" value="Ig_NUP210_7th"/>
    <property type="match status" value="1"/>
</dbReference>
<dbReference type="FunFam" id="3.30.70.330:FF:000051">
    <property type="entry name" value="Heterogeneous nuclear ribonucleoprotein 1"/>
    <property type="match status" value="1"/>
</dbReference>
<dbReference type="InParanoid" id="B9S651"/>
<dbReference type="Pfam" id="PF22969">
    <property type="entry name" value="Ig_NUP210_2nd"/>
    <property type="match status" value="1"/>
</dbReference>
<keyword evidence="3 11" id="KW-0812">Transmembrane</keyword>
<feature type="chain" id="PRO_5002891204" evidence="12">
    <location>
        <begin position="22"/>
        <end position="2256"/>
    </location>
</feature>